<accession>A0AAN8GAB5</accession>
<protein>
    <submittedName>
        <fullName evidence="1">Uncharacterized protein</fullName>
    </submittedName>
</protein>
<gene>
    <name evidence="1" type="ORF">GCK32_004332</name>
</gene>
<sequence length="68" mass="7817">MHAQKIMNLNTEKLILELAEGKIGLLSKKIGLFGMSTSISLWWNSSDRETRWLPYKKGERKTKGLLAR</sequence>
<name>A0AAN8GAB5_TRICO</name>
<reference evidence="1 2" key="1">
    <citation type="submission" date="2019-10" db="EMBL/GenBank/DDBJ databases">
        <title>Assembly and Annotation for the nematode Trichostrongylus colubriformis.</title>
        <authorList>
            <person name="Martin J."/>
        </authorList>
    </citation>
    <scope>NUCLEOTIDE SEQUENCE [LARGE SCALE GENOMIC DNA]</scope>
    <source>
        <strain evidence="1">G859</strain>
        <tissue evidence="1">Whole worm</tissue>
    </source>
</reference>
<dbReference type="EMBL" id="WIXE01002561">
    <property type="protein sequence ID" value="KAK5984703.1"/>
    <property type="molecule type" value="Genomic_DNA"/>
</dbReference>
<evidence type="ECO:0000313" key="1">
    <source>
        <dbReference type="EMBL" id="KAK5984703.1"/>
    </source>
</evidence>
<proteinExistence type="predicted"/>
<dbReference type="AlphaFoldDB" id="A0AAN8GAB5"/>
<organism evidence="1 2">
    <name type="scientific">Trichostrongylus colubriformis</name>
    <name type="common">Black scour worm</name>
    <dbReference type="NCBI Taxonomy" id="6319"/>
    <lineage>
        <taxon>Eukaryota</taxon>
        <taxon>Metazoa</taxon>
        <taxon>Ecdysozoa</taxon>
        <taxon>Nematoda</taxon>
        <taxon>Chromadorea</taxon>
        <taxon>Rhabditida</taxon>
        <taxon>Rhabditina</taxon>
        <taxon>Rhabditomorpha</taxon>
        <taxon>Strongyloidea</taxon>
        <taxon>Trichostrongylidae</taxon>
        <taxon>Trichostrongylus</taxon>
    </lineage>
</organism>
<dbReference type="Proteomes" id="UP001331761">
    <property type="component" value="Unassembled WGS sequence"/>
</dbReference>
<comment type="caution">
    <text evidence="1">The sequence shown here is derived from an EMBL/GenBank/DDBJ whole genome shotgun (WGS) entry which is preliminary data.</text>
</comment>
<evidence type="ECO:0000313" key="2">
    <source>
        <dbReference type="Proteomes" id="UP001331761"/>
    </source>
</evidence>
<keyword evidence="2" id="KW-1185">Reference proteome</keyword>